<reference evidence="9" key="1">
    <citation type="submission" date="2022-06" db="EMBL/GenBank/DDBJ databases">
        <title>Vallitalea longa sp. nov., an anaerobic bacterium isolated from marine sediment.</title>
        <authorList>
            <person name="Hirano S."/>
            <person name="Terahara T."/>
            <person name="Mori K."/>
            <person name="Hamada M."/>
            <person name="Matsumoto R."/>
            <person name="Kobayashi T."/>
        </authorList>
    </citation>
    <scope>NUCLEOTIDE SEQUENCE</scope>
    <source>
        <strain evidence="9">SH18-1</strain>
    </source>
</reference>
<dbReference type="InterPro" id="IPR051393">
    <property type="entry name" value="ABC_transporter_permease"/>
</dbReference>
<evidence type="ECO:0000259" key="8">
    <source>
        <dbReference type="PROSITE" id="PS50928"/>
    </source>
</evidence>
<gene>
    <name evidence="9" type="ORF">SH1V18_32200</name>
</gene>
<feature type="transmembrane region" description="Helical" evidence="7">
    <location>
        <begin position="165"/>
        <end position="184"/>
    </location>
</feature>
<dbReference type="GO" id="GO:0055085">
    <property type="term" value="P:transmembrane transport"/>
    <property type="evidence" value="ECO:0007669"/>
    <property type="project" value="InterPro"/>
</dbReference>
<dbReference type="GO" id="GO:0005886">
    <property type="term" value="C:plasma membrane"/>
    <property type="evidence" value="ECO:0007669"/>
    <property type="project" value="UniProtKB-SubCell"/>
</dbReference>
<feature type="transmembrane region" description="Helical" evidence="7">
    <location>
        <begin position="110"/>
        <end position="131"/>
    </location>
</feature>
<feature type="transmembrane region" description="Helical" evidence="7">
    <location>
        <begin position="76"/>
        <end position="98"/>
    </location>
</feature>
<feature type="transmembrane region" description="Helical" evidence="7">
    <location>
        <begin position="279"/>
        <end position="300"/>
    </location>
</feature>
<keyword evidence="3" id="KW-1003">Cell membrane</keyword>
<evidence type="ECO:0000256" key="5">
    <source>
        <dbReference type="ARBA" id="ARBA00022989"/>
    </source>
</evidence>
<keyword evidence="2" id="KW-0813">Transport</keyword>
<dbReference type="AlphaFoldDB" id="A0A9W5YDW1"/>
<dbReference type="PROSITE" id="PS50928">
    <property type="entry name" value="ABC_TM1"/>
    <property type="match status" value="1"/>
</dbReference>
<dbReference type="EMBL" id="BRLB01000011">
    <property type="protein sequence ID" value="GKX30740.1"/>
    <property type="molecule type" value="Genomic_DNA"/>
</dbReference>
<dbReference type="CDD" id="cd06261">
    <property type="entry name" value="TM_PBP2"/>
    <property type="match status" value="1"/>
</dbReference>
<dbReference type="InterPro" id="IPR000515">
    <property type="entry name" value="MetI-like"/>
</dbReference>
<dbReference type="PANTHER" id="PTHR30193">
    <property type="entry name" value="ABC TRANSPORTER PERMEASE PROTEIN"/>
    <property type="match status" value="1"/>
</dbReference>
<evidence type="ECO:0000313" key="10">
    <source>
        <dbReference type="Proteomes" id="UP001144256"/>
    </source>
</evidence>
<evidence type="ECO:0000256" key="3">
    <source>
        <dbReference type="ARBA" id="ARBA00022475"/>
    </source>
</evidence>
<dbReference type="RefSeq" id="WP_281817197.1">
    <property type="nucleotide sequence ID" value="NZ_BRLB01000011.1"/>
</dbReference>
<organism evidence="9 10">
    <name type="scientific">Vallitalea longa</name>
    <dbReference type="NCBI Taxonomy" id="2936439"/>
    <lineage>
        <taxon>Bacteria</taxon>
        <taxon>Bacillati</taxon>
        <taxon>Bacillota</taxon>
        <taxon>Clostridia</taxon>
        <taxon>Lachnospirales</taxon>
        <taxon>Vallitaleaceae</taxon>
        <taxon>Vallitalea</taxon>
    </lineage>
</organism>
<dbReference type="InterPro" id="IPR035906">
    <property type="entry name" value="MetI-like_sf"/>
</dbReference>
<dbReference type="Gene3D" id="1.10.3720.10">
    <property type="entry name" value="MetI-like"/>
    <property type="match status" value="1"/>
</dbReference>
<evidence type="ECO:0000256" key="4">
    <source>
        <dbReference type="ARBA" id="ARBA00022692"/>
    </source>
</evidence>
<evidence type="ECO:0000256" key="7">
    <source>
        <dbReference type="SAM" id="Phobius"/>
    </source>
</evidence>
<dbReference type="Proteomes" id="UP001144256">
    <property type="component" value="Unassembled WGS sequence"/>
</dbReference>
<evidence type="ECO:0000256" key="1">
    <source>
        <dbReference type="ARBA" id="ARBA00004651"/>
    </source>
</evidence>
<keyword evidence="10" id="KW-1185">Reference proteome</keyword>
<dbReference type="PANTHER" id="PTHR30193:SF41">
    <property type="entry name" value="DIACETYLCHITOBIOSE UPTAKE SYSTEM PERMEASE PROTEIN NGCF"/>
    <property type="match status" value="1"/>
</dbReference>
<evidence type="ECO:0000256" key="2">
    <source>
        <dbReference type="ARBA" id="ARBA00022448"/>
    </source>
</evidence>
<keyword evidence="4 7" id="KW-0812">Transmembrane</keyword>
<keyword evidence="6 7" id="KW-0472">Membrane</keyword>
<comment type="subcellular location">
    <subcellularLocation>
        <location evidence="1">Cell membrane</location>
        <topology evidence="1">Multi-pass membrane protein</topology>
    </subcellularLocation>
</comment>
<name>A0A9W5YDW1_9FIRM</name>
<feature type="domain" description="ABC transmembrane type-1" evidence="8">
    <location>
        <begin position="73"/>
        <end position="296"/>
    </location>
</feature>
<evidence type="ECO:0000256" key="6">
    <source>
        <dbReference type="ARBA" id="ARBA00023136"/>
    </source>
</evidence>
<comment type="caution">
    <text evidence="9">The sequence shown here is derived from an EMBL/GenBank/DDBJ whole genome shotgun (WGS) entry which is preliminary data.</text>
</comment>
<sequence>MGNMKKNERKMIIMFMAPVVLIYLIFFLYPTIRTVHMSFYKVKNLASPVNEWSFVGFKNYMDLTKNPLFVISYKNIMAILFIGGLAVFVLAFLFAVVLQKMKTKKFFRAAIYLPNVITPVALVVMWTQYVFNSRFGFLKNFFGALGLDSLAAIPWTSPDWAFKSMMVAFCFGSVGYYMVIIMAAMDKIPKDFYECADLEGAGSFTKFFRITLPLMKDILRTAITFWCLGAINFFLWSRVFSSSGLDPKTLSPANLMFNMIFGGSKTQQVAEHINVGMGAAIGVTLCVSVILAFAILNVVISKEKYEY</sequence>
<feature type="transmembrane region" description="Helical" evidence="7">
    <location>
        <begin position="12"/>
        <end position="32"/>
    </location>
</feature>
<accession>A0A9W5YDW1</accession>
<protein>
    <submittedName>
        <fullName evidence="9">Cytochrome c biogenesis protein</fullName>
    </submittedName>
</protein>
<dbReference type="SUPFAM" id="SSF161098">
    <property type="entry name" value="MetI-like"/>
    <property type="match status" value="1"/>
</dbReference>
<proteinExistence type="predicted"/>
<evidence type="ECO:0000313" key="9">
    <source>
        <dbReference type="EMBL" id="GKX30740.1"/>
    </source>
</evidence>
<keyword evidence="5 7" id="KW-1133">Transmembrane helix</keyword>
<feature type="transmembrane region" description="Helical" evidence="7">
    <location>
        <begin position="218"/>
        <end position="236"/>
    </location>
</feature>